<dbReference type="AlphaFoldDB" id="A0ABD3X998"/>
<dbReference type="PANTHER" id="PTHR45913">
    <property type="entry name" value="EPM2A-INTERACTING PROTEIN 1"/>
    <property type="match status" value="1"/>
</dbReference>
<dbReference type="EMBL" id="JBJQND010000003">
    <property type="protein sequence ID" value="KAL3881470.1"/>
    <property type="molecule type" value="Genomic_DNA"/>
</dbReference>
<keyword evidence="3" id="KW-1185">Reference proteome</keyword>
<evidence type="ECO:0000313" key="2">
    <source>
        <dbReference type="EMBL" id="KAL3881470.1"/>
    </source>
</evidence>
<dbReference type="Proteomes" id="UP001634394">
    <property type="component" value="Unassembled WGS sequence"/>
</dbReference>
<name>A0ABD3X998_SINWO</name>
<evidence type="ECO:0000313" key="3">
    <source>
        <dbReference type="Proteomes" id="UP001634394"/>
    </source>
</evidence>
<proteinExistence type="predicted"/>
<dbReference type="PANTHER" id="PTHR45913:SF5">
    <property type="entry name" value="GENERAL TRANSCRIPTION FACTOR II-I REPEAT DOMAIN-CONTAINING PROTEIN 2A-LIKE PROTEIN"/>
    <property type="match status" value="1"/>
</dbReference>
<accession>A0ABD3X998</accession>
<dbReference type="Pfam" id="PF18658">
    <property type="entry name" value="zf-C2H2_12"/>
    <property type="match status" value="1"/>
</dbReference>
<gene>
    <name evidence="2" type="ORF">ACJMK2_027909</name>
</gene>
<reference evidence="2 3" key="1">
    <citation type="submission" date="2024-11" db="EMBL/GenBank/DDBJ databases">
        <title>Chromosome-level genome assembly of the freshwater bivalve Anodonta woodiana.</title>
        <authorList>
            <person name="Chen X."/>
        </authorList>
    </citation>
    <scope>NUCLEOTIDE SEQUENCE [LARGE SCALE GENOMIC DNA]</scope>
    <source>
        <strain evidence="2">MN2024</strain>
        <tissue evidence="2">Gills</tissue>
    </source>
</reference>
<dbReference type="InterPro" id="IPR040647">
    <property type="entry name" value="SPIN-DOC_Znf-C2H2"/>
</dbReference>
<comment type="caution">
    <text evidence="2">The sequence shown here is derived from an EMBL/GenBank/DDBJ whole genome shotgun (WGS) entry which is preliminary data.</text>
</comment>
<evidence type="ECO:0000259" key="1">
    <source>
        <dbReference type="Pfam" id="PF18658"/>
    </source>
</evidence>
<sequence>MAEKRKRKIDDECRQFQEEWSLKYFFIKSGEKTLSAICNETVAVMKEYNLRRHLQSKHQEKYVQLEGKVRSENFSKLQNQLIPQRTLFSKSSNEMNP</sequence>
<protein>
    <recommendedName>
        <fullName evidence="1">SPIN-DOC-like zinc-finger domain-containing protein</fullName>
    </recommendedName>
</protein>
<organism evidence="2 3">
    <name type="scientific">Sinanodonta woodiana</name>
    <name type="common">Chinese pond mussel</name>
    <name type="synonym">Anodonta woodiana</name>
    <dbReference type="NCBI Taxonomy" id="1069815"/>
    <lineage>
        <taxon>Eukaryota</taxon>
        <taxon>Metazoa</taxon>
        <taxon>Spiralia</taxon>
        <taxon>Lophotrochozoa</taxon>
        <taxon>Mollusca</taxon>
        <taxon>Bivalvia</taxon>
        <taxon>Autobranchia</taxon>
        <taxon>Heteroconchia</taxon>
        <taxon>Palaeoheterodonta</taxon>
        <taxon>Unionida</taxon>
        <taxon>Unionoidea</taxon>
        <taxon>Unionidae</taxon>
        <taxon>Unioninae</taxon>
        <taxon>Sinanodonta</taxon>
    </lineage>
</organism>
<feature type="domain" description="SPIN-DOC-like zinc-finger" evidence="1">
    <location>
        <begin position="17"/>
        <end position="71"/>
    </location>
</feature>